<reference evidence="4" key="1">
    <citation type="journal article" date="2019" name="Int. J. Syst. Evol. Microbiol.">
        <title>The Global Catalogue of Microorganisms (GCM) 10K type strain sequencing project: providing services to taxonomists for standard genome sequencing and annotation.</title>
        <authorList>
            <consortium name="The Broad Institute Genomics Platform"/>
            <consortium name="The Broad Institute Genome Sequencing Center for Infectious Disease"/>
            <person name="Wu L."/>
            <person name="Ma J."/>
        </authorList>
    </citation>
    <scope>NUCLEOTIDE SEQUENCE [LARGE SCALE GENOMIC DNA]</scope>
    <source>
        <strain evidence="4">CGMCC 1.15928</strain>
    </source>
</reference>
<comment type="caution">
    <text evidence="3">The sequence shown here is derived from an EMBL/GenBank/DDBJ whole genome shotgun (WGS) entry which is preliminary data.</text>
</comment>
<feature type="transmembrane region" description="Helical" evidence="2">
    <location>
        <begin position="258"/>
        <end position="277"/>
    </location>
</feature>
<gene>
    <name evidence="3" type="ORF">GCM10011503_10490</name>
</gene>
<evidence type="ECO:0000256" key="2">
    <source>
        <dbReference type="SAM" id="Phobius"/>
    </source>
</evidence>
<evidence type="ECO:0008006" key="5">
    <source>
        <dbReference type="Google" id="ProtNLM"/>
    </source>
</evidence>
<dbReference type="Proteomes" id="UP000628854">
    <property type="component" value="Unassembled WGS sequence"/>
</dbReference>
<accession>A0ABQ1JA88</accession>
<feature type="region of interest" description="Disordered" evidence="1">
    <location>
        <begin position="176"/>
        <end position="204"/>
    </location>
</feature>
<evidence type="ECO:0000256" key="1">
    <source>
        <dbReference type="SAM" id="MobiDB-lite"/>
    </source>
</evidence>
<dbReference type="Pfam" id="PF12412">
    <property type="entry name" value="DUF3667"/>
    <property type="match status" value="1"/>
</dbReference>
<name>A0ABQ1JA88_9PROT</name>
<keyword evidence="2" id="KW-0812">Transmembrane</keyword>
<keyword evidence="2" id="KW-0472">Membrane</keyword>
<keyword evidence="4" id="KW-1185">Reference proteome</keyword>
<keyword evidence="2" id="KW-1133">Transmembrane helix</keyword>
<feature type="transmembrane region" description="Helical" evidence="2">
    <location>
        <begin position="316"/>
        <end position="339"/>
    </location>
</feature>
<feature type="transmembrane region" description="Helical" evidence="2">
    <location>
        <begin position="224"/>
        <end position="246"/>
    </location>
</feature>
<feature type="transmembrane region" description="Helical" evidence="2">
    <location>
        <begin position="103"/>
        <end position="121"/>
    </location>
</feature>
<organism evidence="3 4">
    <name type="scientific">Henriciella pelagia</name>
    <dbReference type="NCBI Taxonomy" id="1977912"/>
    <lineage>
        <taxon>Bacteria</taxon>
        <taxon>Pseudomonadati</taxon>
        <taxon>Pseudomonadota</taxon>
        <taxon>Alphaproteobacteria</taxon>
        <taxon>Hyphomonadales</taxon>
        <taxon>Hyphomonadaceae</taxon>
        <taxon>Henriciella</taxon>
    </lineage>
</organism>
<protein>
    <recommendedName>
        <fullName evidence="5">DUF3667 domain-containing protein</fullName>
    </recommendedName>
</protein>
<evidence type="ECO:0000313" key="3">
    <source>
        <dbReference type="EMBL" id="GGB63680.1"/>
    </source>
</evidence>
<feature type="transmembrane region" description="Helical" evidence="2">
    <location>
        <begin position="283"/>
        <end position="304"/>
    </location>
</feature>
<dbReference type="EMBL" id="BMKF01000001">
    <property type="protein sequence ID" value="GGB63680.1"/>
    <property type="molecule type" value="Genomic_DNA"/>
</dbReference>
<evidence type="ECO:0000313" key="4">
    <source>
        <dbReference type="Proteomes" id="UP000628854"/>
    </source>
</evidence>
<dbReference type="RefSeq" id="WP_084391543.1">
    <property type="nucleotide sequence ID" value="NZ_BMKF01000001.1"/>
</dbReference>
<proteinExistence type="predicted"/>
<sequence>MSSELETLGAASVGSLSTTRTADLSGQPCRNCGEMVEQRHCPRCGQLAASFHRPFISLIFESINDAMALDGRISRTLPLLLFRPGVLTRRYNEGKRARYVPPFRLFLLSSLIFYFIVFALLDGQSWTSDPININGDAQRELTDEEMAELEKQLNEAGIGTSGSFFKLDSGEENASAGLESPEAASAPEGSPTDADSEEETSEIEERLRRIADNPKLLFMAIQDWAPRLSLLLVPLTMLTLALMYFWKRRLYTYNHAIHAFHLHTWMYLAGALTVLVSQVTGPGVWAVFVIIMPIYVILSLRGAYGTGFIMGFLRMCLLFTVWSVGLTLLTAFTFIASVFSV</sequence>
<dbReference type="InterPro" id="IPR022134">
    <property type="entry name" value="DUF3667"/>
</dbReference>